<keyword evidence="5 7" id="KW-1133">Transmembrane helix</keyword>
<feature type="transmembrane region" description="Helical" evidence="7">
    <location>
        <begin position="314"/>
        <end position="337"/>
    </location>
</feature>
<dbReference type="Proteomes" id="UP000006294">
    <property type="component" value="Chromosome"/>
</dbReference>
<keyword evidence="3" id="KW-1003">Cell membrane</keyword>
<dbReference type="AlphaFoldDB" id="K0J2A6"/>
<gene>
    <name evidence="9" type="ordered locus">AXY_11500</name>
</gene>
<reference evidence="9 10" key="1">
    <citation type="submission" date="2011-01" db="EMBL/GenBank/DDBJ databases">
        <title>Whole genome sequence of Amphibacillus xylinus NBRC 15112.</title>
        <authorList>
            <person name="Nakazawa H."/>
            <person name="Katano Y."/>
            <person name="Nakamura S."/>
            <person name="Sasagawa M."/>
            <person name="Fukada J."/>
            <person name="Arai T."/>
            <person name="Sasakura N."/>
            <person name="Mochizuki D."/>
            <person name="Hosoyama A."/>
            <person name="Harada K."/>
            <person name="Horikawa H."/>
            <person name="Kato Y."/>
            <person name="Harada T."/>
            <person name="Sasaki K."/>
            <person name="Sekiguchi M."/>
            <person name="Hodoyama M."/>
            <person name="Nishiko R."/>
            <person name="Narita H."/>
            <person name="Hanamaki A."/>
            <person name="Hata C."/>
            <person name="Konno Y."/>
            <person name="Niimura Y."/>
            <person name="Yamazaki S."/>
            <person name="Fujita N."/>
        </authorList>
    </citation>
    <scope>NUCLEOTIDE SEQUENCE [LARGE SCALE GENOMIC DNA]</scope>
    <source>
        <strain evidence="10">ATCC 51415 / DSM 6626 / JCM 7361 / LMG 17667 / NBRC 15112 / Ep01</strain>
    </source>
</reference>
<organism evidence="9 10">
    <name type="scientific">Amphibacillus xylanus (strain ATCC 51415 / DSM 6626 / JCM 7361 / LMG 17667 / NBRC 15112 / Ep01)</name>
    <dbReference type="NCBI Taxonomy" id="698758"/>
    <lineage>
        <taxon>Bacteria</taxon>
        <taxon>Bacillati</taxon>
        <taxon>Bacillota</taxon>
        <taxon>Bacilli</taxon>
        <taxon>Bacillales</taxon>
        <taxon>Bacillaceae</taxon>
        <taxon>Amphibacillus</taxon>
    </lineage>
</organism>
<evidence type="ECO:0000313" key="9">
    <source>
        <dbReference type="EMBL" id="BAM47282.1"/>
    </source>
</evidence>
<evidence type="ECO:0000256" key="2">
    <source>
        <dbReference type="ARBA" id="ARBA00005745"/>
    </source>
</evidence>
<comment type="subcellular location">
    <subcellularLocation>
        <location evidence="1">Cell membrane</location>
        <topology evidence="1">Multi-pass membrane protein</topology>
    </subcellularLocation>
</comment>
<evidence type="ECO:0000259" key="8">
    <source>
        <dbReference type="Pfam" id="PF00482"/>
    </source>
</evidence>
<evidence type="ECO:0000256" key="4">
    <source>
        <dbReference type="ARBA" id="ARBA00022692"/>
    </source>
</evidence>
<dbReference type="KEGG" id="axl:AXY_11500"/>
<feature type="domain" description="Type II secretion system protein GspF" evidence="8">
    <location>
        <begin position="210"/>
        <end position="332"/>
    </location>
</feature>
<accession>K0J2A6</accession>
<dbReference type="InterPro" id="IPR042094">
    <property type="entry name" value="T2SS_GspF_sf"/>
</dbReference>
<sequence length="340" mass="39260">MKKRRLSIHDQTLLLEKLAELLEQGYSILDALNLLKWQNNWGSTITIIMNRLEYGQSFDQILAQLNFDRQIVSFIYFALQHGNLTDAIKRSVQLINIQINLMNKFKQAIRYPLILLISFFIILFFIDLYVYPAFLQLYATQAQPSSLLMISINLVKLIFSGLKLILSFSVIILISFMILKYRLTIKHKLKLIQSFRLSSWIAKKLNSLTFAIHLSSLLGANLSFKDCLLLMVDHNHETFISYICSELLIDVSQGKSLPIAIKDRDFFDQQLISIFENHANSLTIKRDLSTYASLILEQIQIRILKLIKIIQPSILLLIGISVILIYLSILLPMLQLIQTI</sequence>
<dbReference type="PRINTS" id="PR00812">
    <property type="entry name" value="BCTERIALGSPF"/>
</dbReference>
<evidence type="ECO:0000256" key="7">
    <source>
        <dbReference type="SAM" id="Phobius"/>
    </source>
</evidence>
<dbReference type="Gene3D" id="1.20.81.30">
    <property type="entry name" value="Type II secretion system (T2SS), domain F"/>
    <property type="match status" value="2"/>
</dbReference>
<dbReference type="PANTHER" id="PTHR30012:SF0">
    <property type="entry name" value="TYPE II SECRETION SYSTEM PROTEIN F-RELATED"/>
    <property type="match status" value="1"/>
</dbReference>
<keyword evidence="10" id="KW-1185">Reference proteome</keyword>
<dbReference type="InterPro" id="IPR018076">
    <property type="entry name" value="T2SS_GspF_dom"/>
</dbReference>
<proteinExistence type="inferred from homology"/>
<dbReference type="HOGENOM" id="CLU_035032_1_1_9"/>
<keyword evidence="6 7" id="KW-0472">Membrane</keyword>
<dbReference type="InterPro" id="IPR003004">
    <property type="entry name" value="GspF/PilC"/>
</dbReference>
<dbReference type="RefSeq" id="WP_015009887.1">
    <property type="nucleotide sequence ID" value="NC_018704.1"/>
</dbReference>
<comment type="similarity">
    <text evidence="2">Belongs to the GSP F family.</text>
</comment>
<protein>
    <submittedName>
        <fullName evidence="9">Putative competence protein</fullName>
    </submittedName>
</protein>
<keyword evidence="4 7" id="KW-0812">Transmembrane</keyword>
<evidence type="ECO:0000256" key="5">
    <source>
        <dbReference type="ARBA" id="ARBA00022989"/>
    </source>
</evidence>
<feature type="transmembrane region" description="Helical" evidence="7">
    <location>
        <begin position="111"/>
        <end position="134"/>
    </location>
</feature>
<dbReference type="PATRIC" id="fig|698758.3.peg.1148"/>
<dbReference type="GO" id="GO:0005886">
    <property type="term" value="C:plasma membrane"/>
    <property type="evidence" value="ECO:0007669"/>
    <property type="project" value="UniProtKB-SubCell"/>
</dbReference>
<dbReference type="Pfam" id="PF00482">
    <property type="entry name" value="T2SSF"/>
    <property type="match status" value="2"/>
</dbReference>
<evidence type="ECO:0000256" key="3">
    <source>
        <dbReference type="ARBA" id="ARBA00022475"/>
    </source>
</evidence>
<name>K0J2A6_AMPXN</name>
<dbReference type="STRING" id="698758.AXY_11500"/>
<feature type="transmembrane region" description="Helical" evidence="7">
    <location>
        <begin position="154"/>
        <end position="179"/>
    </location>
</feature>
<evidence type="ECO:0000313" key="10">
    <source>
        <dbReference type="Proteomes" id="UP000006294"/>
    </source>
</evidence>
<feature type="domain" description="Type II secretion system protein GspF" evidence="8">
    <location>
        <begin position="15"/>
        <end position="132"/>
    </location>
</feature>
<dbReference type="eggNOG" id="COG1459">
    <property type="taxonomic scope" value="Bacteria"/>
</dbReference>
<dbReference type="PANTHER" id="PTHR30012">
    <property type="entry name" value="GENERAL SECRETION PATHWAY PROTEIN"/>
    <property type="match status" value="1"/>
</dbReference>
<evidence type="ECO:0000256" key="1">
    <source>
        <dbReference type="ARBA" id="ARBA00004651"/>
    </source>
</evidence>
<evidence type="ECO:0000256" key="6">
    <source>
        <dbReference type="ARBA" id="ARBA00023136"/>
    </source>
</evidence>
<dbReference type="EMBL" id="AP012050">
    <property type="protein sequence ID" value="BAM47282.1"/>
    <property type="molecule type" value="Genomic_DNA"/>
</dbReference>